<comment type="caution">
    <text evidence="2">The sequence shown here is derived from an EMBL/GenBank/DDBJ whole genome shotgun (WGS) entry which is preliminary data.</text>
</comment>
<accession>A0A0V0RH71</accession>
<feature type="compositionally biased region" description="Polar residues" evidence="1">
    <location>
        <begin position="54"/>
        <end position="68"/>
    </location>
</feature>
<reference evidence="2 3" key="1">
    <citation type="submission" date="2015-01" db="EMBL/GenBank/DDBJ databases">
        <title>Evolution of Trichinella species and genotypes.</title>
        <authorList>
            <person name="Korhonen P.K."/>
            <person name="Edoardo P."/>
            <person name="Giuseppe L.R."/>
            <person name="Gasser R.B."/>
        </authorList>
    </citation>
    <scope>NUCLEOTIDE SEQUENCE [LARGE SCALE GENOMIC DNA]</scope>
    <source>
        <strain evidence="2">ISS37</strain>
    </source>
</reference>
<dbReference type="AlphaFoldDB" id="A0A0V0RH71"/>
<evidence type="ECO:0000313" key="2">
    <source>
        <dbReference type="EMBL" id="KRX13843.1"/>
    </source>
</evidence>
<name>A0A0V0RH71_9BILA</name>
<evidence type="ECO:0000313" key="3">
    <source>
        <dbReference type="Proteomes" id="UP000054630"/>
    </source>
</evidence>
<protein>
    <submittedName>
        <fullName evidence="2">Uncharacterized protein</fullName>
    </submittedName>
</protein>
<keyword evidence="3" id="KW-1185">Reference proteome</keyword>
<proteinExistence type="predicted"/>
<evidence type="ECO:0000256" key="1">
    <source>
        <dbReference type="SAM" id="MobiDB-lite"/>
    </source>
</evidence>
<feature type="compositionally biased region" description="Basic and acidic residues" evidence="1">
    <location>
        <begin position="87"/>
        <end position="96"/>
    </location>
</feature>
<dbReference type="EMBL" id="JYDL01000181">
    <property type="protein sequence ID" value="KRX13843.1"/>
    <property type="molecule type" value="Genomic_DNA"/>
</dbReference>
<organism evidence="2 3">
    <name type="scientific">Trichinella nelsoni</name>
    <dbReference type="NCBI Taxonomy" id="6336"/>
    <lineage>
        <taxon>Eukaryota</taxon>
        <taxon>Metazoa</taxon>
        <taxon>Ecdysozoa</taxon>
        <taxon>Nematoda</taxon>
        <taxon>Enoplea</taxon>
        <taxon>Dorylaimia</taxon>
        <taxon>Trichinellida</taxon>
        <taxon>Trichinellidae</taxon>
        <taxon>Trichinella</taxon>
    </lineage>
</organism>
<feature type="compositionally biased region" description="Basic residues" evidence="1">
    <location>
        <begin position="74"/>
        <end position="86"/>
    </location>
</feature>
<dbReference type="Proteomes" id="UP000054630">
    <property type="component" value="Unassembled WGS sequence"/>
</dbReference>
<sequence>MRPIREKKVPNPRSVCHLSDFPLTGAVRDKSASERNCTKSVLYSQISNSLMRRAGSNLSSPKSCNTLKTGKIKESKKKMKVRITRSRTREAQSVRL</sequence>
<feature type="region of interest" description="Disordered" evidence="1">
    <location>
        <begin position="54"/>
        <end position="96"/>
    </location>
</feature>
<dbReference type="STRING" id="6336.A0A0V0RH71"/>
<gene>
    <name evidence="2" type="ORF">T07_12334</name>
</gene>